<protein>
    <submittedName>
        <fullName evidence="4">T9SS type B sorting domain-containing protein</fullName>
    </submittedName>
</protein>
<dbReference type="InterPro" id="IPR013783">
    <property type="entry name" value="Ig-like_fold"/>
</dbReference>
<keyword evidence="1" id="KW-0677">Repeat</keyword>
<evidence type="ECO:0000259" key="3">
    <source>
        <dbReference type="PROSITE" id="PS50853"/>
    </source>
</evidence>
<dbReference type="Pfam" id="PF00041">
    <property type="entry name" value="fn3"/>
    <property type="match status" value="3"/>
</dbReference>
<dbReference type="SMART" id="SM00060">
    <property type="entry name" value="FN3"/>
    <property type="match status" value="5"/>
</dbReference>
<feature type="domain" description="Fibronectin type-III" evidence="3">
    <location>
        <begin position="935"/>
        <end position="1029"/>
    </location>
</feature>
<feature type="signal peptide" evidence="2">
    <location>
        <begin position="1"/>
        <end position="19"/>
    </location>
</feature>
<dbReference type="CDD" id="cd00063">
    <property type="entry name" value="FN3"/>
    <property type="match status" value="4"/>
</dbReference>
<proteinExistence type="predicted"/>
<feature type="domain" description="Fibronectin type-III" evidence="3">
    <location>
        <begin position="430"/>
        <end position="520"/>
    </location>
</feature>
<dbReference type="InterPro" id="IPR003961">
    <property type="entry name" value="FN3_dom"/>
</dbReference>
<dbReference type="InterPro" id="IPR056600">
    <property type="entry name" value="GBD_T9SS_assoc"/>
</dbReference>
<evidence type="ECO:0000313" key="5">
    <source>
        <dbReference type="Proteomes" id="UP000297407"/>
    </source>
</evidence>
<feature type="domain" description="Fibronectin type-III" evidence="3">
    <location>
        <begin position="200"/>
        <end position="291"/>
    </location>
</feature>
<reference evidence="4 5" key="1">
    <citation type="submission" date="2019-04" db="EMBL/GenBank/DDBJ databases">
        <title>Flavobacterium sp. strain DS2-A Genome sequencing and assembly.</title>
        <authorList>
            <person name="Kim I."/>
        </authorList>
    </citation>
    <scope>NUCLEOTIDE SEQUENCE [LARGE SCALE GENOMIC DNA]</scope>
    <source>
        <strain evidence="4 5">DS2-A</strain>
    </source>
</reference>
<evidence type="ECO:0000256" key="1">
    <source>
        <dbReference type="ARBA" id="ARBA00022737"/>
    </source>
</evidence>
<dbReference type="Pfam" id="PF13585">
    <property type="entry name" value="CHU_C"/>
    <property type="match status" value="1"/>
</dbReference>
<name>A0A4Z0L8Y6_9FLAO</name>
<dbReference type="InterPro" id="IPR050991">
    <property type="entry name" value="ECM_Regulatory_Proteins"/>
</dbReference>
<dbReference type="SUPFAM" id="SSF49265">
    <property type="entry name" value="Fibronectin type III"/>
    <property type="match status" value="4"/>
</dbReference>
<dbReference type="OrthoDB" id="608579at2"/>
<dbReference type="PANTHER" id="PTHR46708">
    <property type="entry name" value="TENASCIN"/>
    <property type="match status" value="1"/>
</dbReference>
<feature type="domain" description="Fibronectin type-III" evidence="3">
    <location>
        <begin position="634"/>
        <end position="726"/>
    </location>
</feature>
<keyword evidence="5" id="KW-1185">Reference proteome</keyword>
<accession>A0A4Z0L8Y6</accession>
<dbReference type="Proteomes" id="UP000297407">
    <property type="component" value="Unassembled WGS sequence"/>
</dbReference>
<dbReference type="InterPro" id="IPR036116">
    <property type="entry name" value="FN3_sf"/>
</dbReference>
<dbReference type="NCBIfam" id="NF038128">
    <property type="entry name" value="choice_anch_J"/>
    <property type="match status" value="1"/>
</dbReference>
<evidence type="ECO:0000313" key="4">
    <source>
        <dbReference type="EMBL" id="TGD58728.1"/>
    </source>
</evidence>
<dbReference type="PROSITE" id="PS50853">
    <property type="entry name" value="FN3"/>
    <property type="match status" value="5"/>
</dbReference>
<gene>
    <name evidence="4" type="ORF">E4635_07380</name>
</gene>
<keyword evidence="2" id="KW-0732">Signal</keyword>
<dbReference type="RefSeq" id="WP_135525988.1">
    <property type="nucleotide sequence ID" value="NZ_SRLH01000003.1"/>
</dbReference>
<evidence type="ECO:0000256" key="2">
    <source>
        <dbReference type="SAM" id="SignalP"/>
    </source>
</evidence>
<feature type="domain" description="Fibronectin type-III" evidence="3">
    <location>
        <begin position="729"/>
        <end position="821"/>
    </location>
</feature>
<dbReference type="InterPro" id="IPR026341">
    <property type="entry name" value="T9SS_type_B"/>
</dbReference>
<feature type="chain" id="PRO_5021377721" evidence="2">
    <location>
        <begin position="20"/>
        <end position="1851"/>
    </location>
</feature>
<dbReference type="Gene3D" id="2.60.120.200">
    <property type="match status" value="1"/>
</dbReference>
<dbReference type="Gene3D" id="2.60.40.10">
    <property type="entry name" value="Immunoglobulins"/>
    <property type="match status" value="5"/>
</dbReference>
<organism evidence="4 5">
    <name type="scientific">Flavobacterium humi</name>
    <dbReference type="NCBI Taxonomy" id="2562683"/>
    <lineage>
        <taxon>Bacteria</taxon>
        <taxon>Pseudomonadati</taxon>
        <taxon>Bacteroidota</taxon>
        <taxon>Flavobacteriia</taxon>
        <taxon>Flavobacteriales</taxon>
        <taxon>Flavobacteriaceae</taxon>
        <taxon>Flavobacterium</taxon>
    </lineage>
</organism>
<sequence>MKKITFGFFMMLLPFLSFAQVIDEGFEGATFPPTAAVPGNWAVFDNGVGTGSNWTETTNAALVHSGAKAAFVDREGIGSGNTSQDWLVTPRITVPANGQLRFFTRQTLIGNNGSTYEIRISTDPVQSNLAGFNATPLQSWTETTLNATYNVYEEKLVSLSGYAGQQVYIAFVKVHTQTGGSTTGDRWLVDDVKVLQQCLDPTALGVGTITPTSAVLLWTANGGATTFDVEVIPAAASPLGNPSPGGAGIANNQPFGGLTPGTAYKYYVRAVCGGGNNSQWVGPYTFLTTPAGSICSSPIVIGGLPFSQSSNTNLYGDEVDTPQGAGCAGGATNYMAGAEVFYSYTPTFTGNITISMTPTGVSSSLYVYNGCANVGVSCLGGVADNTGNPRVIQPLAVTAGQTYIIVISSSTTPAAGIPYSLVIQQFNCTPPVGLPTTNINTTSADLSWTNPTGATAWEVAVQPAGSGIPTGAGQPAATNTNFTVGPLTPATAYQYWVRADCGGGVFSSWAGPYTFSTAICDAVDRCDFVFRMTDSFGDGWNGARMEVRQNGVVVATIGSTFTAGAGPINITVPLCQNFPFELHWTVPGSFPGEVGVSVINNFGQTLYNKPSGTGSAPSLLYTSTFSCSTPACLPPTALTATGMTTTTANLAWNGAGATMWDVYVVTNGSAAPDASTVPTYNDITTNAQVAGPLLPLTTYQFYVRVVCSGTSNSIWAGPVTFTTLPTCPQPTALTVSNISMNSATLAWTEAQTATAWDIYVVDAGSAAPTATSTPTFPSVTNNFSATGLLAGHCYEYYVRAVCSPTDSSLWSGPKSFCTTICLPANQCNYTFRLTDSFGDGWNGARMEVRQNGIVVATLGATFTTGAGPINILVPLCDDIPFELHWTVPGSFPGEVGVSIIDPFTDVLYTKAPGVGSAPSLLYSDMAQCTPPTCAKPITLGANTITQTTANLTWVQPAAPGSPVGGWQIVVQPAILGAPTGAGTPAAATTFAAGSLTPGTLYEFYVRTDCGAADGLSGWAGPFAFGTQVSNNECAQAIVVPVNDDASCALFGSGSVIGATGSLPATACGGTANDDVWFQFTATSTKHYINLFNVAGSTTDLNHVVYSGTCGALVQQGACQLNNNSIISGLTIGNVYYVRVYTATATTNQTTTFNICIGTVSTCSTAEATCSNPTDPFIFPNTTGVPSEGQQACLFTNPNPTYYFMTILQSGNLSFQITQNTAFDAAGNPTGTGLDVDFVAWGPFTSNSAACGNLGNGCPTPGACPNNTTNPTFYPYVPGNIMDCSYSAAPVETFTINNAVAGQVYVIVITNFNGAPGFIRFDQTNFGVPGSGLTDCSIVCEVDLGPDQNLCGVSSVVLDSHLNNPLATFVWKKGTDVIVGATSSTYTATESGTYTVIGTCAPNDVQDSMVLNLGPNVIIGDQPDYALCDDASNDGIATFDLSTLTTGILAGLDPNFTYNITYHYNEADALTGLNAINPAIPYTGASQTIFIRVVAVGYPVCNTIVPQNLVVKPTPIATLTSSDADNTICSNETATISVNPVNFVATDATYTWTLNSNPIAATGSQITPTASGTYGVTINLNGCTAPLTLTFTINALPDFGITGTNLVKCANETAVLTVAPNVPFAAGVTYSWTHDGNPMPGETAATLSTTAYGIFAVTVNNLGCTTTHQIEITLDSTNIPINTVGECQGSNYMITATPQGTGTYTYDWYNGNDLTTPIVDGDAIGSSFNVTAYANANNISSFPVTFVVKVTTTPEGCTDSETFVVESPLCTIQKGISPNNDGDNDEFDLRGLGVRQLSIFNRYGTKVYSLANYTNEWKGQSDKGNILPDGTYYYVIEQTSGETKSGWIYINR</sequence>
<dbReference type="Pfam" id="PF23759">
    <property type="entry name" value="GBD_T9SS_assoc"/>
    <property type="match status" value="2"/>
</dbReference>
<comment type="caution">
    <text evidence="4">The sequence shown here is derived from an EMBL/GenBank/DDBJ whole genome shotgun (WGS) entry which is preliminary data.</text>
</comment>
<dbReference type="EMBL" id="SRLH01000003">
    <property type="protein sequence ID" value="TGD58728.1"/>
    <property type="molecule type" value="Genomic_DNA"/>
</dbReference>
<dbReference type="NCBIfam" id="TIGR04131">
    <property type="entry name" value="Bac_Flav_CTERM"/>
    <property type="match status" value="1"/>
</dbReference>
<dbReference type="PANTHER" id="PTHR46708:SF2">
    <property type="entry name" value="FIBRONECTIN TYPE-III DOMAIN-CONTAINING PROTEIN"/>
    <property type="match status" value="1"/>
</dbReference>